<dbReference type="GO" id="GO:0000439">
    <property type="term" value="C:transcription factor TFIIH core complex"/>
    <property type="evidence" value="ECO:0007669"/>
    <property type="project" value="UniProtKB-UniRule"/>
</dbReference>
<dbReference type="Pfam" id="PF03850">
    <property type="entry name" value="Tfb4"/>
    <property type="match status" value="1"/>
</dbReference>
<keyword evidence="12 14" id="KW-0539">Nucleus</keyword>
<dbReference type="OMA" id="QGCDITS"/>
<evidence type="ECO:0000256" key="2">
    <source>
        <dbReference type="ARBA" id="ARBA00004123"/>
    </source>
</evidence>
<proteinExistence type="inferred from homology"/>
<evidence type="ECO:0000256" key="1">
    <source>
        <dbReference type="ARBA" id="ARBA00002817"/>
    </source>
</evidence>
<keyword evidence="8 14" id="KW-0862">Zinc</keyword>
<gene>
    <name evidence="16" type="ORF">G7K_6513-t1</name>
</gene>
<comment type="caution">
    <text evidence="16">The sequence shown here is derived from an EMBL/GenBank/DDBJ whole genome shotgun (WGS) entry which is preliminary data.</text>
</comment>
<dbReference type="GO" id="GO:0006355">
    <property type="term" value="P:regulation of DNA-templated transcription"/>
    <property type="evidence" value="ECO:0007669"/>
    <property type="project" value="InterPro"/>
</dbReference>
<dbReference type="InterPro" id="IPR004600">
    <property type="entry name" value="TFIIH_Tfb4/GTF2H3"/>
</dbReference>
<dbReference type="EMBL" id="BACD03000069">
    <property type="protein sequence ID" value="GAO52437.1"/>
    <property type="molecule type" value="Genomic_DNA"/>
</dbReference>
<dbReference type="InterPro" id="IPR036465">
    <property type="entry name" value="vWFA_dom_sf"/>
</dbReference>
<reference evidence="16 17" key="3">
    <citation type="journal article" date="2015" name="Genome Announc.">
        <title>Draft Genome Sequence of the Archiascomycetous Yeast Saitoella complicata.</title>
        <authorList>
            <person name="Yamauchi K."/>
            <person name="Kondo S."/>
            <person name="Hamamoto M."/>
            <person name="Takahashi Y."/>
            <person name="Ogura Y."/>
            <person name="Hayashi T."/>
            <person name="Nishida H."/>
        </authorList>
    </citation>
    <scope>NUCLEOTIDE SEQUENCE [LARGE SCALE GENOMIC DNA]</scope>
    <source>
        <strain evidence="16 17">NRRL Y-17804</strain>
    </source>
</reference>
<comment type="subcellular location">
    <subcellularLocation>
        <location evidence="2 14">Nucleus</location>
    </subcellularLocation>
</comment>
<keyword evidence="6 14" id="KW-0227">DNA damage</keyword>
<evidence type="ECO:0000256" key="9">
    <source>
        <dbReference type="ARBA" id="ARBA00023015"/>
    </source>
</evidence>
<keyword evidence="10 14" id="KW-0804">Transcription</keyword>
<name>A0A0E9NRF0_SAICN</name>
<evidence type="ECO:0000313" key="17">
    <source>
        <dbReference type="Proteomes" id="UP000033140"/>
    </source>
</evidence>
<reference evidence="16 17" key="2">
    <citation type="journal article" date="2014" name="J. Gen. Appl. Microbiol.">
        <title>The early diverging ascomycetous budding yeast Saitoella complicata has three histone deacetylases belonging to the Clr6, Hos2, and Rpd3 lineages.</title>
        <authorList>
            <person name="Nishida H."/>
            <person name="Matsumoto T."/>
            <person name="Kondo S."/>
            <person name="Hamamoto M."/>
            <person name="Yoshikawa H."/>
        </authorList>
    </citation>
    <scope>NUCLEOTIDE SEQUENCE [LARGE SCALE GENOMIC DNA]</scope>
    <source>
        <strain evidence="16 17">NRRL Y-17804</strain>
    </source>
</reference>
<evidence type="ECO:0000256" key="4">
    <source>
        <dbReference type="ARBA" id="ARBA00021280"/>
    </source>
</evidence>
<accession>A0A0E9NRF0</accession>
<sequence>MDAFKTLPQGIEASQPNQSIQEDDTPSLLVVILDTNPFAWGSLSSTLPLEKALAQLLIFVNAHLALSHDNRVAVLASHIDRAEFLYPDINPSQSKAPAPAPPQAAGEETVTDDTTHSRLANSYRPFRTVDDTVHHNLRSFLSHPTTSTSTTQSSSLIAGALTRALTYINRVETEVGGVGGIRSRVFVLSVSGEGREGYVAMMNCIFAAQKKRIPIDVCSLTPSSTTTTTIDHPETGTSTSFLQQAADATSGLYLPLPLSPSSLSSPSHPLSPPTPSLLQYLLHLFLPPPPLRPTLLLPLQSNVDFRAACFCHKRVVEIGWVCGVCLSIFCGEGVEMIKQGGGRCGTCGTEVGVEGGGGAKKVVRAMCDGINVDVFDEDGQGLEVGVSAEVTTKGVEYSLYSRYMDIETVQEMGMNVKDLDFHECKKRLLLPIHYTGHIIFLKHNLELEKNSIIEFGHA</sequence>
<dbReference type="GO" id="GO:0008270">
    <property type="term" value="F:zinc ion binding"/>
    <property type="evidence" value="ECO:0007669"/>
    <property type="project" value="UniProtKB-KW"/>
</dbReference>
<dbReference type="GO" id="GO:0005675">
    <property type="term" value="C:transcription factor TFIIH holo complex"/>
    <property type="evidence" value="ECO:0007669"/>
    <property type="project" value="UniProtKB-UniRule"/>
</dbReference>
<feature type="region of interest" description="Disordered" evidence="15">
    <location>
        <begin position="90"/>
        <end position="117"/>
    </location>
</feature>
<dbReference type="Proteomes" id="UP000033140">
    <property type="component" value="Unassembled WGS sequence"/>
</dbReference>
<dbReference type="PANTHER" id="PTHR12831">
    <property type="entry name" value="TRANSCRIPTION INITIATION FACTOR IIH TFIIH , POLYPEPTIDE 3-RELATED"/>
    <property type="match status" value="1"/>
</dbReference>
<evidence type="ECO:0000256" key="6">
    <source>
        <dbReference type="ARBA" id="ARBA00022763"/>
    </source>
</evidence>
<evidence type="ECO:0000256" key="7">
    <source>
        <dbReference type="ARBA" id="ARBA00022771"/>
    </source>
</evidence>
<dbReference type="AlphaFoldDB" id="A0A0E9NRF0"/>
<evidence type="ECO:0000313" key="16">
    <source>
        <dbReference type="EMBL" id="GAO52437.1"/>
    </source>
</evidence>
<organism evidence="16 17">
    <name type="scientific">Saitoella complicata (strain BCRC 22490 / CBS 7301 / JCM 7358 / NBRC 10748 / NRRL Y-17804)</name>
    <dbReference type="NCBI Taxonomy" id="698492"/>
    <lineage>
        <taxon>Eukaryota</taxon>
        <taxon>Fungi</taxon>
        <taxon>Dikarya</taxon>
        <taxon>Ascomycota</taxon>
        <taxon>Taphrinomycotina</taxon>
        <taxon>Taphrinomycotina incertae sedis</taxon>
        <taxon>Saitoella</taxon>
    </lineage>
</organism>
<evidence type="ECO:0000256" key="14">
    <source>
        <dbReference type="RuleBase" id="RU368090"/>
    </source>
</evidence>
<dbReference type="GO" id="GO:0006289">
    <property type="term" value="P:nucleotide-excision repair"/>
    <property type="evidence" value="ECO:0007669"/>
    <property type="project" value="UniProtKB-UniRule"/>
</dbReference>
<dbReference type="STRING" id="698492.A0A0E9NRF0"/>
<comment type="subunit">
    <text evidence="14">Component of the 7-subunit TFIIH core complex composed of XPB/SSL2, XPD/RAD3, SSL1, TFB1, TFB2, TFB4 and TFB5, which is active in NER. The core complex associates with the 3-subunit CTD-kinase module TFIIK composed of CCL1, KIN28 and TFB3 to form the 10-subunit holoenzyme (holo-TFIIH) active in transcription.</text>
</comment>
<keyword evidence="5 14" id="KW-0479">Metal-binding</keyword>
<evidence type="ECO:0000256" key="3">
    <source>
        <dbReference type="ARBA" id="ARBA00005273"/>
    </source>
</evidence>
<evidence type="ECO:0000256" key="15">
    <source>
        <dbReference type="SAM" id="MobiDB-lite"/>
    </source>
</evidence>
<protein>
    <recommendedName>
        <fullName evidence="4 14">General transcription and DNA repair factor IIH subunit TFB4</fullName>
        <shortName evidence="14">TFIIH subunit TFB4</shortName>
    </recommendedName>
    <alternativeName>
        <fullName evidence="13 14">RNA polymerase II transcription factor B subunit 4</fullName>
    </alternativeName>
</protein>
<keyword evidence="17" id="KW-1185">Reference proteome</keyword>
<comment type="similarity">
    <text evidence="3 14">Belongs to the TFB4 family.</text>
</comment>
<keyword evidence="11 14" id="KW-0234">DNA repair</keyword>
<evidence type="ECO:0000256" key="12">
    <source>
        <dbReference type="ARBA" id="ARBA00023242"/>
    </source>
</evidence>
<feature type="region of interest" description="Disordered" evidence="15">
    <location>
        <begin position="1"/>
        <end position="22"/>
    </location>
</feature>
<comment type="function">
    <text evidence="1 14">Component of the general transcription and DNA repair factor IIH (TFIIH) core complex, which is involved in general and transcription-coupled nucleotide excision repair (NER) of damaged DNA and, when complexed to TFIIK, in RNA transcription by RNA polymerase II. In NER, TFIIH acts by opening DNA around the lesion to allow the excision of the damaged oligonucleotide and its replacement by a new DNA fragment. In transcription, TFIIH has an essential role in transcription initiation. When the pre-initiation complex (PIC) has been established, TFIIH is required for promoter opening and promoter escape. Phosphorylation of the C-terminal tail (CTD) of the largest subunit of RNA polymerase II by the kinase module TFIIK controls the initiation of transcription.</text>
</comment>
<reference evidence="16 17" key="1">
    <citation type="journal article" date="2011" name="J. Gen. Appl. Microbiol.">
        <title>Draft genome sequencing of the enigmatic yeast Saitoella complicata.</title>
        <authorList>
            <person name="Nishida H."/>
            <person name="Hamamoto M."/>
            <person name="Sugiyama J."/>
        </authorList>
    </citation>
    <scope>NUCLEOTIDE SEQUENCE [LARGE SCALE GENOMIC DNA]</scope>
    <source>
        <strain evidence="16 17">NRRL Y-17804</strain>
    </source>
</reference>
<evidence type="ECO:0000256" key="13">
    <source>
        <dbReference type="ARBA" id="ARBA00033341"/>
    </source>
</evidence>
<evidence type="ECO:0000256" key="8">
    <source>
        <dbReference type="ARBA" id="ARBA00022833"/>
    </source>
</evidence>
<evidence type="ECO:0000256" key="10">
    <source>
        <dbReference type="ARBA" id="ARBA00023163"/>
    </source>
</evidence>
<dbReference type="PANTHER" id="PTHR12831:SF0">
    <property type="entry name" value="GENERAL TRANSCRIPTION FACTOR IIH SUBUNIT 3"/>
    <property type="match status" value="1"/>
</dbReference>
<keyword evidence="7 14" id="KW-0863">Zinc-finger</keyword>
<evidence type="ECO:0000256" key="5">
    <source>
        <dbReference type="ARBA" id="ARBA00022723"/>
    </source>
</evidence>
<dbReference type="Gene3D" id="3.40.50.410">
    <property type="entry name" value="von Willebrand factor, type A domain"/>
    <property type="match status" value="1"/>
</dbReference>
<evidence type="ECO:0000256" key="11">
    <source>
        <dbReference type="ARBA" id="ARBA00023204"/>
    </source>
</evidence>
<keyword evidence="9 14" id="KW-0805">Transcription regulation</keyword>